<accession>A0A0F9G595</accession>
<protein>
    <submittedName>
        <fullName evidence="1">Uncharacterized protein</fullName>
    </submittedName>
</protein>
<dbReference type="EMBL" id="LAZR01021353">
    <property type="protein sequence ID" value="KKL85626.1"/>
    <property type="molecule type" value="Genomic_DNA"/>
</dbReference>
<name>A0A0F9G595_9ZZZZ</name>
<dbReference type="AlphaFoldDB" id="A0A0F9G595"/>
<comment type="caution">
    <text evidence="1">The sequence shown here is derived from an EMBL/GenBank/DDBJ whole genome shotgun (WGS) entry which is preliminary data.</text>
</comment>
<sequence length="103" mass="10798">MPDPRIHPIDSSEETGVAVFGVSTQVLDANPARADADFTNDGNEVIYLARGNDAVVGTGIRLNPNGGSYHIGTNNLFLGIVNAISVNDEQDSTNLAVSEGNRS</sequence>
<proteinExistence type="predicted"/>
<organism evidence="1">
    <name type="scientific">marine sediment metagenome</name>
    <dbReference type="NCBI Taxonomy" id="412755"/>
    <lineage>
        <taxon>unclassified sequences</taxon>
        <taxon>metagenomes</taxon>
        <taxon>ecological metagenomes</taxon>
    </lineage>
</organism>
<gene>
    <name evidence="1" type="ORF">LCGC14_1952880</name>
</gene>
<evidence type="ECO:0000313" key="1">
    <source>
        <dbReference type="EMBL" id="KKL85626.1"/>
    </source>
</evidence>
<reference evidence="1" key="1">
    <citation type="journal article" date="2015" name="Nature">
        <title>Complex archaea that bridge the gap between prokaryotes and eukaryotes.</title>
        <authorList>
            <person name="Spang A."/>
            <person name="Saw J.H."/>
            <person name="Jorgensen S.L."/>
            <person name="Zaremba-Niedzwiedzka K."/>
            <person name="Martijn J."/>
            <person name="Lind A.E."/>
            <person name="van Eijk R."/>
            <person name="Schleper C."/>
            <person name="Guy L."/>
            <person name="Ettema T.J."/>
        </authorList>
    </citation>
    <scope>NUCLEOTIDE SEQUENCE</scope>
</reference>